<gene>
    <name evidence="2" type="ORF">SAMN05444165_4400</name>
</gene>
<evidence type="ECO:0000313" key="3">
    <source>
        <dbReference type="Proteomes" id="UP000185151"/>
    </source>
</evidence>
<dbReference type="AlphaFoldDB" id="A0A1N6KRX1"/>
<dbReference type="EMBL" id="FSRU01000002">
    <property type="protein sequence ID" value="SIO59117.1"/>
    <property type="molecule type" value="Genomic_DNA"/>
</dbReference>
<sequence>MPNWPRLVLMSVLILFLPVSAHAERCWLVGCAGNIGYLYIPDSQIALQQDTGFVTVNSVRYKVDPTGKLLREYGLPALGSVITLNSSAVLLPYKAMGDASVLKEIARWPYDYDAQAKTASLYQYRIDEALGSAMRGGATLQVLGYVGDRAWGYSHLFALVMVKSD</sequence>
<dbReference type="Proteomes" id="UP000185151">
    <property type="component" value="Unassembled WGS sequence"/>
</dbReference>
<evidence type="ECO:0000256" key="1">
    <source>
        <dbReference type="SAM" id="SignalP"/>
    </source>
</evidence>
<feature type="chain" id="PRO_5012410400" evidence="1">
    <location>
        <begin position="24"/>
        <end position="165"/>
    </location>
</feature>
<keyword evidence="3" id="KW-1185">Reference proteome</keyword>
<protein>
    <submittedName>
        <fullName evidence="2">Uncharacterized protein</fullName>
    </submittedName>
</protein>
<organism evidence="2 3">
    <name type="scientific">Paraburkholderia phenazinium</name>
    <dbReference type="NCBI Taxonomy" id="60549"/>
    <lineage>
        <taxon>Bacteria</taxon>
        <taxon>Pseudomonadati</taxon>
        <taxon>Pseudomonadota</taxon>
        <taxon>Betaproteobacteria</taxon>
        <taxon>Burkholderiales</taxon>
        <taxon>Burkholderiaceae</taxon>
        <taxon>Paraburkholderia</taxon>
    </lineage>
</organism>
<reference evidence="2 3" key="1">
    <citation type="submission" date="2016-11" db="EMBL/GenBank/DDBJ databases">
        <authorList>
            <person name="Jaros S."/>
            <person name="Januszkiewicz K."/>
            <person name="Wedrychowicz H."/>
        </authorList>
    </citation>
    <scope>NUCLEOTIDE SEQUENCE [LARGE SCALE GENOMIC DNA]</scope>
    <source>
        <strain evidence="2 3">GAS95</strain>
    </source>
</reference>
<feature type="signal peptide" evidence="1">
    <location>
        <begin position="1"/>
        <end position="23"/>
    </location>
</feature>
<keyword evidence="1" id="KW-0732">Signal</keyword>
<evidence type="ECO:0000313" key="2">
    <source>
        <dbReference type="EMBL" id="SIO59117.1"/>
    </source>
</evidence>
<proteinExistence type="predicted"/>
<accession>A0A1N6KRX1</accession>
<name>A0A1N6KRX1_9BURK</name>